<evidence type="ECO:0000256" key="2">
    <source>
        <dbReference type="SAM" id="MobiDB-lite"/>
    </source>
</evidence>
<feature type="compositionally biased region" description="Polar residues" evidence="2">
    <location>
        <begin position="129"/>
        <end position="144"/>
    </location>
</feature>
<feature type="coiled-coil region" evidence="1">
    <location>
        <begin position="15"/>
        <end position="98"/>
    </location>
</feature>
<gene>
    <name evidence="3" type="ORF">Agub_g7976</name>
</gene>
<keyword evidence="1" id="KW-0175">Coiled coil</keyword>
<dbReference type="EMBL" id="BMAR01000014">
    <property type="protein sequence ID" value="GFR46394.1"/>
    <property type="molecule type" value="Genomic_DNA"/>
</dbReference>
<name>A0AAD3DQW4_9CHLO</name>
<sequence>SEALQRSGQTASLARQEAAASLDAARADLRTATQQAAAYREQLELRNNEIRELNAMLQAWEALRLGKDAQISALMERCKRHEEDAAEKARTVEALRRKLQAFNGVTGRVSLSGAQSGGSPSGSVVTPHMANQQQSQSRPMSGTSGTLGGSRHIHVHMHGPAVSPSVSGVSGTGSNIAR</sequence>
<proteinExistence type="predicted"/>
<reference evidence="3 4" key="1">
    <citation type="journal article" date="2021" name="Sci. Rep.">
        <title>Genome sequencing of the multicellular alga Astrephomene provides insights into convergent evolution of germ-soma differentiation.</title>
        <authorList>
            <person name="Yamashita S."/>
            <person name="Yamamoto K."/>
            <person name="Matsuzaki R."/>
            <person name="Suzuki S."/>
            <person name="Yamaguchi H."/>
            <person name="Hirooka S."/>
            <person name="Minakuchi Y."/>
            <person name="Miyagishima S."/>
            <person name="Kawachi M."/>
            <person name="Toyoda A."/>
            <person name="Nozaki H."/>
        </authorList>
    </citation>
    <scope>NUCLEOTIDE SEQUENCE [LARGE SCALE GENOMIC DNA]</scope>
    <source>
        <strain evidence="3 4">NIES-4017</strain>
    </source>
</reference>
<feature type="non-terminal residue" evidence="3">
    <location>
        <position position="178"/>
    </location>
</feature>
<comment type="caution">
    <text evidence="3">The sequence shown here is derived from an EMBL/GenBank/DDBJ whole genome shotgun (WGS) entry which is preliminary data.</text>
</comment>
<dbReference type="Proteomes" id="UP001054857">
    <property type="component" value="Unassembled WGS sequence"/>
</dbReference>
<evidence type="ECO:0000313" key="3">
    <source>
        <dbReference type="EMBL" id="GFR46394.1"/>
    </source>
</evidence>
<organism evidence="3 4">
    <name type="scientific">Astrephomene gubernaculifera</name>
    <dbReference type="NCBI Taxonomy" id="47775"/>
    <lineage>
        <taxon>Eukaryota</taxon>
        <taxon>Viridiplantae</taxon>
        <taxon>Chlorophyta</taxon>
        <taxon>core chlorophytes</taxon>
        <taxon>Chlorophyceae</taxon>
        <taxon>CS clade</taxon>
        <taxon>Chlamydomonadales</taxon>
        <taxon>Astrephomenaceae</taxon>
        <taxon>Astrephomene</taxon>
    </lineage>
</organism>
<accession>A0AAD3DQW4</accession>
<feature type="region of interest" description="Disordered" evidence="2">
    <location>
        <begin position="110"/>
        <end position="178"/>
    </location>
</feature>
<evidence type="ECO:0000256" key="1">
    <source>
        <dbReference type="SAM" id="Coils"/>
    </source>
</evidence>
<protein>
    <submittedName>
        <fullName evidence="3">Uncharacterized protein</fullName>
    </submittedName>
</protein>
<keyword evidence="4" id="KW-1185">Reference proteome</keyword>
<dbReference type="AlphaFoldDB" id="A0AAD3DQW4"/>
<evidence type="ECO:0000313" key="4">
    <source>
        <dbReference type="Proteomes" id="UP001054857"/>
    </source>
</evidence>
<feature type="compositionally biased region" description="Low complexity" evidence="2">
    <location>
        <begin position="162"/>
        <end position="178"/>
    </location>
</feature>